<feature type="domain" description="Major facilitator superfamily (MFS) profile" evidence="11">
    <location>
        <begin position="55"/>
        <end position="497"/>
    </location>
</feature>
<organism evidence="12 13">
    <name type="scientific">Monascus purpureus</name>
    <name type="common">Red mold</name>
    <name type="synonym">Monascus anka</name>
    <dbReference type="NCBI Taxonomy" id="5098"/>
    <lineage>
        <taxon>Eukaryota</taxon>
        <taxon>Fungi</taxon>
        <taxon>Dikarya</taxon>
        <taxon>Ascomycota</taxon>
        <taxon>Pezizomycotina</taxon>
        <taxon>Eurotiomycetes</taxon>
        <taxon>Eurotiomycetidae</taxon>
        <taxon>Eurotiales</taxon>
        <taxon>Aspergillaceae</taxon>
        <taxon>Monascus</taxon>
    </lineage>
</organism>
<accession>A0A507QYK3</accession>
<dbReference type="STRING" id="5098.A0A507QYK3"/>
<feature type="transmembrane region" description="Helical" evidence="10">
    <location>
        <begin position="95"/>
        <end position="115"/>
    </location>
</feature>
<dbReference type="InterPro" id="IPR005828">
    <property type="entry name" value="MFS_sugar_transport-like"/>
</dbReference>
<dbReference type="Gene3D" id="1.20.1250.20">
    <property type="entry name" value="MFS general substrate transporter like domains"/>
    <property type="match status" value="1"/>
</dbReference>
<evidence type="ECO:0000256" key="3">
    <source>
        <dbReference type="ARBA" id="ARBA00022448"/>
    </source>
</evidence>
<evidence type="ECO:0000256" key="7">
    <source>
        <dbReference type="ARBA" id="ARBA00049119"/>
    </source>
</evidence>
<comment type="caution">
    <text evidence="12">The sequence shown here is derived from an EMBL/GenBank/DDBJ whole genome shotgun (WGS) entry which is preliminary data.</text>
</comment>
<evidence type="ECO:0000256" key="4">
    <source>
        <dbReference type="ARBA" id="ARBA00022692"/>
    </source>
</evidence>
<evidence type="ECO:0000313" key="12">
    <source>
        <dbReference type="EMBL" id="TQB73107.1"/>
    </source>
</evidence>
<dbReference type="InterPro" id="IPR050814">
    <property type="entry name" value="Myo-inositol_Transporter"/>
</dbReference>
<feature type="transmembrane region" description="Helical" evidence="10">
    <location>
        <begin position="367"/>
        <end position="389"/>
    </location>
</feature>
<evidence type="ECO:0000256" key="9">
    <source>
        <dbReference type="SAM" id="MobiDB-lite"/>
    </source>
</evidence>
<dbReference type="PROSITE" id="PS50850">
    <property type="entry name" value="MFS"/>
    <property type="match status" value="1"/>
</dbReference>
<feature type="transmembrane region" description="Helical" evidence="10">
    <location>
        <begin position="148"/>
        <end position="169"/>
    </location>
</feature>
<feature type="transmembrane region" description="Helical" evidence="10">
    <location>
        <begin position="475"/>
        <end position="493"/>
    </location>
</feature>
<evidence type="ECO:0000256" key="5">
    <source>
        <dbReference type="ARBA" id="ARBA00022989"/>
    </source>
</evidence>
<dbReference type="SUPFAM" id="SSF103473">
    <property type="entry name" value="MFS general substrate transporter"/>
    <property type="match status" value="1"/>
</dbReference>
<comment type="subcellular location">
    <subcellularLocation>
        <location evidence="1">Membrane</location>
        <topology evidence="1">Multi-pass membrane protein</topology>
    </subcellularLocation>
</comment>
<feature type="transmembrane region" description="Helical" evidence="10">
    <location>
        <begin position="401"/>
        <end position="430"/>
    </location>
</feature>
<feature type="transmembrane region" description="Helical" evidence="10">
    <location>
        <begin position="212"/>
        <end position="231"/>
    </location>
</feature>
<feature type="transmembrane region" description="Helical" evidence="10">
    <location>
        <begin position="122"/>
        <end position="142"/>
    </location>
</feature>
<protein>
    <submittedName>
        <fullName evidence="12">Myo-inositol transporter</fullName>
    </submittedName>
</protein>
<dbReference type="EMBL" id="VIFY01000050">
    <property type="protein sequence ID" value="TQB73107.1"/>
    <property type="molecule type" value="Genomic_DNA"/>
</dbReference>
<dbReference type="Pfam" id="PF00083">
    <property type="entry name" value="Sugar_tr"/>
    <property type="match status" value="1"/>
</dbReference>
<feature type="transmembrane region" description="Helical" evidence="10">
    <location>
        <begin position="51"/>
        <end position="75"/>
    </location>
</feature>
<gene>
    <name evidence="12" type="primary">ITR2</name>
    <name evidence="12" type="ORF">MPDQ_006192</name>
</gene>
<evidence type="ECO:0000256" key="6">
    <source>
        <dbReference type="ARBA" id="ARBA00023136"/>
    </source>
</evidence>
<keyword evidence="6 10" id="KW-0472">Membrane</keyword>
<dbReference type="InterPro" id="IPR020846">
    <property type="entry name" value="MFS_dom"/>
</dbReference>
<name>A0A507QYK3_MONPU</name>
<comment type="catalytic activity">
    <reaction evidence="7">
        <text>myo-inositol(out) + H(+)(out) = myo-inositol(in) + H(+)(in)</text>
        <dbReference type="Rhea" id="RHEA:60364"/>
        <dbReference type="ChEBI" id="CHEBI:15378"/>
        <dbReference type="ChEBI" id="CHEBI:17268"/>
    </reaction>
</comment>
<dbReference type="GO" id="GO:0005366">
    <property type="term" value="F:myo-inositol:proton symporter activity"/>
    <property type="evidence" value="ECO:0007669"/>
    <property type="project" value="TreeGrafter"/>
</dbReference>
<keyword evidence="13" id="KW-1185">Reference proteome</keyword>
<feature type="transmembrane region" description="Helical" evidence="10">
    <location>
        <begin position="338"/>
        <end position="358"/>
    </location>
</feature>
<evidence type="ECO:0000256" key="1">
    <source>
        <dbReference type="ARBA" id="ARBA00004141"/>
    </source>
</evidence>
<evidence type="ECO:0000259" key="11">
    <source>
        <dbReference type="PROSITE" id="PS50850"/>
    </source>
</evidence>
<dbReference type="OrthoDB" id="6339427at2759"/>
<dbReference type="FunFam" id="1.20.1250.20:FF:000073">
    <property type="entry name" value="MFS myo-inositol transporter, putative"/>
    <property type="match status" value="1"/>
</dbReference>
<keyword evidence="4 10" id="KW-0812">Transmembrane</keyword>
<dbReference type="InterPro" id="IPR003663">
    <property type="entry name" value="Sugar/inositol_transpt"/>
</dbReference>
<dbReference type="PRINTS" id="PR00171">
    <property type="entry name" value="SUGRTRNSPORT"/>
</dbReference>
<keyword evidence="3 8" id="KW-0813">Transport</keyword>
<evidence type="ECO:0000313" key="13">
    <source>
        <dbReference type="Proteomes" id="UP000319663"/>
    </source>
</evidence>
<dbReference type="GO" id="GO:1904679">
    <property type="term" value="P:myo-inositol import across plasma membrane"/>
    <property type="evidence" value="ECO:0007669"/>
    <property type="project" value="TreeGrafter"/>
</dbReference>
<dbReference type="AlphaFoldDB" id="A0A507QYK3"/>
<comment type="similarity">
    <text evidence="2 8">Belongs to the major facilitator superfamily. Sugar transporter (TC 2.A.1.1) family.</text>
</comment>
<proteinExistence type="inferred from homology"/>
<feature type="region of interest" description="Disordered" evidence="9">
    <location>
        <begin position="1"/>
        <end position="24"/>
    </location>
</feature>
<dbReference type="PANTHER" id="PTHR48020">
    <property type="entry name" value="PROTON MYO-INOSITOL COTRANSPORTER"/>
    <property type="match status" value="1"/>
</dbReference>
<feature type="transmembrane region" description="Helical" evidence="10">
    <location>
        <begin position="442"/>
        <end position="463"/>
    </location>
</feature>
<keyword evidence="5 10" id="KW-1133">Transmembrane helix</keyword>
<dbReference type="Proteomes" id="UP000319663">
    <property type="component" value="Unassembled WGS sequence"/>
</dbReference>
<reference evidence="12 13" key="1">
    <citation type="submission" date="2019-06" db="EMBL/GenBank/DDBJ databases">
        <title>Wine fermentation using esterase from Monascus purpureus.</title>
        <authorList>
            <person name="Geng C."/>
            <person name="Zhang Y."/>
        </authorList>
    </citation>
    <scope>NUCLEOTIDE SEQUENCE [LARGE SCALE GENOMIC DNA]</scope>
    <source>
        <strain evidence="12">HQ1</strain>
    </source>
</reference>
<dbReference type="GO" id="GO:0016020">
    <property type="term" value="C:membrane"/>
    <property type="evidence" value="ECO:0007669"/>
    <property type="project" value="UniProtKB-SubCell"/>
</dbReference>
<dbReference type="PANTHER" id="PTHR48020:SF22">
    <property type="entry name" value="MAJOR FACILITATOR SUPERFAMILY (MFS) PROFILE DOMAIN-CONTAINING PROTEIN-RELATED"/>
    <property type="match status" value="1"/>
</dbReference>
<evidence type="ECO:0000256" key="8">
    <source>
        <dbReference type="RuleBase" id="RU003346"/>
    </source>
</evidence>
<dbReference type="NCBIfam" id="TIGR00879">
    <property type="entry name" value="SP"/>
    <property type="match status" value="1"/>
</dbReference>
<sequence>MAPDALAKPADAIPAKSKSDLEDPVEVAHVEETRISEGNSDLIEETGTSRVTWLVSATVSLGGFLFGYDTGVISAVLTCLKDDLGHELDSSDKELVTSITSGGALVGAVVAGLFADHFGRKLPLYAGCLVFSIGAIVQAVSYGLVQMMIGRFTVGLGVGSAAMVIPLYISELAPAKYRGRMIAFDNMSVTLGQLVSYGLGAGFTYIPHGWRYMVGLGALPAILLTGLLPMCPESPRQLLVHGRSEQALGILRRTYPNATEQQLTGKLDLIRQSVIDMQLRMGEKSVRRRFLQLFTEGSTRRALICACVVMAVSQLSGFNTLMYYSSTLFGLVGFNQPTVVSIVVGATNFLFTLFNMFIIDRVGRRPILLWTTSGMVPTLVLVAVAFHWIPIDEDLNLTASGVNWAGIAVLVAIIVFIAFYASGVATIGWVGTELLPLQVRALGTMLNTVTCWGCNIIIASTFLTMMKSMTPSGAFGFYAGICALGWSFVVFCYPEVKNMPLESVQDIFAHGFGVRYAANLPKEFRAPRRQVAGYV</sequence>
<dbReference type="PROSITE" id="PS00216">
    <property type="entry name" value="SUGAR_TRANSPORT_1"/>
    <property type="match status" value="1"/>
</dbReference>
<evidence type="ECO:0000256" key="10">
    <source>
        <dbReference type="SAM" id="Phobius"/>
    </source>
</evidence>
<dbReference type="InterPro" id="IPR036259">
    <property type="entry name" value="MFS_trans_sf"/>
</dbReference>
<evidence type="ECO:0000256" key="2">
    <source>
        <dbReference type="ARBA" id="ARBA00010992"/>
    </source>
</evidence>
<dbReference type="InterPro" id="IPR005829">
    <property type="entry name" value="Sugar_transporter_CS"/>
</dbReference>
<feature type="transmembrane region" description="Helical" evidence="10">
    <location>
        <begin position="302"/>
        <end position="326"/>
    </location>
</feature>
<feature type="transmembrane region" description="Helical" evidence="10">
    <location>
        <begin position="181"/>
        <end position="206"/>
    </location>
</feature>